<accession>A0A5K0V1Z6</accession>
<dbReference type="InterPro" id="IPR015915">
    <property type="entry name" value="Kelch-typ_b-propeller"/>
</dbReference>
<organism evidence="2">
    <name type="scientific">Nymphaea colorata</name>
    <name type="common">pocket water lily</name>
    <dbReference type="NCBI Taxonomy" id="210225"/>
    <lineage>
        <taxon>Eukaryota</taxon>
        <taxon>Viridiplantae</taxon>
        <taxon>Streptophyta</taxon>
        <taxon>Embryophyta</taxon>
        <taxon>Tracheophyta</taxon>
        <taxon>Spermatophyta</taxon>
        <taxon>Magnoliopsida</taxon>
        <taxon>Nymphaeales</taxon>
        <taxon>Nymphaeaceae</taxon>
        <taxon>Nymphaea</taxon>
    </lineage>
</organism>
<evidence type="ECO:0000259" key="1">
    <source>
        <dbReference type="Pfam" id="PF00646"/>
    </source>
</evidence>
<dbReference type="OMA" id="RENEWSE"/>
<dbReference type="InterPro" id="IPR001810">
    <property type="entry name" value="F-box_dom"/>
</dbReference>
<dbReference type="SUPFAM" id="SSF117281">
    <property type="entry name" value="Kelch motif"/>
    <property type="match status" value="1"/>
</dbReference>
<dbReference type="Pfam" id="PF01344">
    <property type="entry name" value="Kelch_1"/>
    <property type="match status" value="1"/>
</dbReference>
<dbReference type="InterPro" id="IPR006652">
    <property type="entry name" value="Kelch_1"/>
</dbReference>
<dbReference type="SUPFAM" id="SSF81383">
    <property type="entry name" value="F-box domain"/>
    <property type="match status" value="1"/>
</dbReference>
<dbReference type="PANTHER" id="PTHR46407:SF4">
    <property type="entry name" value="F-BOX DOMAIN-CONTAINING PROTEIN"/>
    <property type="match status" value="1"/>
</dbReference>
<evidence type="ECO:0000313" key="2">
    <source>
        <dbReference type="EMBL" id="VVV35126.1"/>
    </source>
</evidence>
<dbReference type="InterPro" id="IPR044595">
    <property type="entry name" value="KMD1-4"/>
</dbReference>
<dbReference type="Pfam" id="PF00646">
    <property type="entry name" value="F-box"/>
    <property type="match status" value="1"/>
</dbReference>
<feature type="domain" description="F-box" evidence="1">
    <location>
        <begin position="8"/>
        <end position="48"/>
    </location>
</feature>
<dbReference type="Gramene" id="NC1G0193690.1">
    <property type="protein sequence ID" value="NC1G0193690.1:cds"/>
    <property type="gene ID" value="NC1G0193690"/>
</dbReference>
<protein>
    <recommendedName>
        <fullName evidence="1">F-box domain-containing protein</fullName>
    </recommendedName>
</protein>
<dbReference type="GO" id="GO:2000762">
    <property type="term" value="P:regulation of phenylpropanoid metabolic process"/>
    <property type="evidence" value="ECO:0007669"/>
    <property type="project" value="InterPro"/>
</dbReference>
<name>A0A5K0V1Z6_9MAGN</name>
<dbReference type="Gene3D" id="2.120.10.80">
    <property type="entry name" value="Kelch-type beta propeller"/>
    <property type="match status" value="1"/>
</dbReference>
<dbReference type="PANTHER" id="PTHR46407">
    <property type="entry name" value="OS02G0208700 PROTEIN"/>
    <property type="match status" value="1"/>
</dbReference>
<dbReference type="SMART" id="SM00612">
    <property type="entry name" value="Kelch"/>
    <property type="match status" value="2"/>
</dbReference>
<dbReference type="CDD" id="cd22152">
    <property type="entry name" value="F-box_AtAFR-like"/>
    <property type="match status" value="1"/>
</dbReference>
<dbReference type="InterPro" id="IPR036047">
    <property type="entry name" value="F-box-like_dom_sf"/>
</dbReference>
<dbReference type="GO" id="GO:0080037">
    <property type="term" value="P:negative regulation of cytokinin-activated signaling pathway"/>
    <property type="evidence" value="ECO:0007669"/>
    <property type="project" value="InterPro"/>
</dbReference>
<dbReference type="AlphaFoldDB" id="A0A5K0V1Z6"/>
<dbReference type="Gene3D" id="1.20.1280.50">
    <property type="match status" value="1"/>
</dbReference>
<gene>
    <name evidence="2" type="ORF">NYM_LOCUS3327</name>
</gene>
<dbReference type="OrthoDB" id="191037at2759"/>
<sequence length="374" mass="40118">MGKHRPIIPDLPDDVALECLIRVPHACLADMGAVSRRWRELVDSPDFYGERKLRGTADAFACLVQQRAVPAAGAPAEEAGANRKSAGGGRGPPIYGITLLDPRRGSWERLQHPDDHQGGLPLFCQCVSVAGKLVILGGWDCVTWEATRRVYIYDFKTRRWTKGKDMPGPARSFFAAAAAESTTSGGRGGRGGLVFVAGGHDESKNALRTGAVYDIGRDEWEDFGEAMEEERDECEGLMVGKEFWVVSGYGTEGQGRFRESAEAFDTETRRWRRVDGAWPGGTCPRSSCLGVAGGDGGNDKVVRVDAEGGNGAVKMGRCVVGMGVSRALVTGSAYEGAPAVCYLVDVGKQGGAWKQVEMPAEFSGFVQSGCFVEI</sequence>
<proteinExistence type="predicted"/>
<dbReference type="EMBL" id="LR721774">
    <property type="protein sequence ID" value="VVV35126.1"/>
    <property type="molecule type" value="Genomic_DNA"/>
</dbReference>
<reference evidence="2" key="1">
    <citation type="submission" date="2019-09" db="EMBL/GenBank/DDBJ databases">
        <authorList>
            <person name="Zhang L."/>
        </authorList>
    </citation>
    <scope>NUCLEOTIDE SEQUENCE</scope>
</reference>